<evidence type="ECO:0000313" key="1">
    <source>
        <dbReference type="EMBL" id="GIY91336.1"/>
    </source>
</evidence>
<organism evidence="1 2">
    <name type="scientific">Caerostris extrusa</name>
    <name type="common">Bark spider</name>
    <name type="synonym">Caerostris bankana</name>
    <dbReference type="NCBI Taxonomy" id="172846"/>
    <lineage>
        <taxon>Eukaryota</taxon>
        <taxon>Metazoa</taxon>
        <taxon>Ecdysozoa</taxon>
        <taxon>Arthropoda</taxon>
        <taxon>Chelicerata</taxon>
        <taxon>Arachnida</taxon>
        <taxon>Araneae</taxon>
        <taxon>Araneomorphae</taxon>
        <taxon>Entelegynae</taxon>
        <taxon>Araneoidea</taxon>
        <taxon>Araneidae</taxon>
        <taxon>Caerostris</taxon>
    </lineage>
</organism>
<reference evidence="1 2" key="1">
    <citation type="submission" date="2021-06" db="EMBL/GenBank/DDBJ databases">
        <title>Caerostris extrusa draft genome.</title>
        <authorList>
            <person name="Kono N."/>
            <person name="Arakawa K."/>
        </authorList>
    </citation>
    <scope>NUCLEOTIDE SEQUENCE [LARGE SCALE GENOMIC DNA]</scope>
</reference>
<dbReference type="Proteomes" id="UP001054945">
    <property type="component" value="Unassembled WGS sequence"/>
</dbReference>
<comment type="caution">
    <text evidence="1">The sequence shown here is derived from an EMBL/GenBank/DDBJ whole genome shotgun (WGS) entry which is preliminary data.</text>
</comment>
<protein>
    <submittedName>
        <fullName evidence="1">Uncharacterized protein</fullName>
    </submittedName>
</protein>
<gene>
    <name evidence="1" type="ORF">CEXT_700991</name>
</gene>
<accession>A0AAV4XBJ6</accession>
<dbReference type="EMBL" id="BPLR01017404">
    <property type="protein sequence ID" value="GIY91336.1"/>
    <property type="molecule type" value="Genomic_DNA"/>
</dbReference>
<dbReference type="AlphaFoldDB" id="A0AAV4XBJ6"/>
<proteinExistence type="predicted"/>
<evidence type="ECO:0000313" key="2">
    <source>
        <dbReference type="Proteomes" id="UP001054945"/>
    </source>
</evidence>
<sequence length="104" mass="12269">MKTVLREIVKIITLIDTTHSCWENLKVCCHTSPSTNSFWWSIGKQIAVNAQYAPLNNYDPKRKELSWSFQGCDLYARPDDLFWLFFFVLFFKPRSSFLLKKLGK</sequence>
<keyword evidence="2" id="KW-1185">Reference proteome</keyword>
<name>A0AAV4XBJ6_CAEEX</name>